<feature type="compositionally biased region" description="Low complexity" evidence="2">
    <location>
        <begin position="58"/>
        <end position="72"/>
    </location>
</feature>
<gene>
    <name evidence="4" type="ORF">ANE_LOCUS25960</name>
</gene>
<dbReference type="GO" id="GO:0040029">
    <property type="term" value="P:epigenetic regulation of gene expression"/>
    <property type="evidence" value="ECO:0007669"/>
    <property type="project" value="TreeGrafter"/>
</dbReference>
<feature type="compositionally biased region" description="Polar residues" evidence="2">
    <location>
        <begin position="73"/>
        <end position="102"/>
    </location>
</feature>
<organism evidence="4 5">
    <name type="scientific">Arabis nemorensis</name>
    <dbReference type="NCBI Taxonomy" id="586526"/>
    <lineage>
        <taxon>Eukaryota</taxon>
        <taxon>Viridiplantae</taxon>
        <taxon>Streptophyta</taxon>
        <taxon>Embryophyta</taxon>
        <taxon>Tracheophyta</taxon>
        <taxon>Spermatophyta</taxon>
        <taxon>Magnoliopsida</taxon>
        <taxon>eudicotyledons</taxon>
        <taxon>Gunneridae</taxon>
        <taxon>Pentapetalae</taxon>
        <taxon>rosids</taxon>
        <taxon>malvids</taxon>
        <taxon>Brassicales</taxon>
        <taxon>Brassicaceae</taxon>
        <taxon>Arabideae</taxon>
        <taxon>Arabis</taxon>
    </lineage>
</organism>
<reference evidence="4" key="1">
    <citation type="submission" date="2019-07" db="EMBL/GenBank/DDBJ databases">
        <authorList>
            <person name="Dittberner H."/>
        </authorList>
    </citation>
    <scope>NUCLEOTIDE SEQUENCE [LARGE SCALE GENOMIC DNA]</scope>
</reference>
<sequence>MTSSSTGDRRWGTTRRSGMTVLGKVAVPKPINLPSQRLENKGLDPDVEIVPKGTLSWGSKSSLNAWGSSSLSPQTDSGAGSPTHFSNRPSSGGTGTRPSTAGSDNAHDSSSAWNSNSRPSSASAVLPSTQISLASQRPHSAETRPGSSQLSRFAEAGPENSSSWEA</sequence>
<dbReference type="InterPro" id="IPR009738">
    <property type="entry name" value="BAT2_N"/>
</dbReference>
<name>A0A565CPZ5_9BRAS</name>
<dbReference type="AlphaFoldDB" id="A0A565CPZ5"/>
<dbReference type="InterPro" id="IPR038808">
    <property type="entry name" value="MOS1-like"/>
</dbReference>
<dbReference type="EMBL" id="CABITT030000008">
    <property type="protein sequence ID" value="VVB15516.1"/>
    <property type="molecule type" value="Genomic_DNA"/>
</dbReference>
<evidence type="ECO:0000259" key="3">
    <source>
        <dbReference type="Pfam" id="PF07001"/>
    </source>
</evidence>
<dbReference type="Proteomes" id="UP000489600">
    <property type="component" value="Unassembled WGS sequence"/>
</dbReference>
<keyword evidence="5" id="KW-1185">Reference proteome</keyword>
<dbReference type="PANTHER" id="PTHR34805:SF1">
    <property type="entry name" value="PROTEIN MODIFIER OF SNC1 1"/>
    <property type="match status" value="1"/>
</dbReference>
<evidence type="ECO:0000313" key="4">
    <source>
        <dbReference type="EMBL" id="VVB15516.1"/>
    </source>
</evidence>
<accession>A0A565CPZ5</accession>
<keyword evidence="1" id="KW-0597">Phosphoprotein</keyword>
<feature type="compositionally biased region" description="Low complexity" evidence="2">
    <location>
        <begin position="108"/>
        <end position="124"/>
    </location>
</feature>
<evidence type="ECO:0000256" key="2">
    <source>
        <dbReference type="SAM" id="MobiDB-lite"/>
    </source>
</evidence>
<feature type="compositionally biased region" description="Polar residues" evidence="2">
    <location>
        <begin position="126"/>
        <end position="138"/>
    </location>
</feature>
<comment type="caution">
    <text evidence="4">The sequence shown here is derived from an EMBL/GenBank/DDBJ whole genome shotgun (WGS) entry which is preliminary data.</text>
</comment>
<feature type="domain" description="BAT2 N-terminal" evidence="3">
    <location>
        <begin position="13"/>
        <end position="127"/>
    </location>
</feature>
<dbReference type="Pfam" id="PF07001">
    <property type="entry name" value="BAT2_N"/>
    <property type="match status" value="1"/>
</dbReference>
<evidence type="ECO:0000313" key="5">
    <source>
        <dbReference type="Proteomes" id="UP000489600"/>
    </source>
</evidence>
<protein>
    <recommendedName>
        <fullName evidence="3">BAT2 N-terminal domain-containing protein</fullName>
    </recommendedName>
</protein>
<proteinExistence type="predicted"/>
<feature type="region of interest" description="Disordered" evidence="2">
    <location>
        <begin position="52"/>
        <end position="166"/>
    </location>
</feature>
<dbReference type="OrthoDB" id="1939715at2759"/>
<dbReference type="PANTHER" id="PTHR34805">
    <property type="entry name" value="PROTEIN MODIFIER OF SNC1 1"/>
    <property type="match status" value="1"/>
</dbReference>
<feature type="region of interest" description="Disordered" evidence="2">
    <location>
        <begin position="1"/>
        <end position="23"/>
    </location>
</feature>
<evidence type="ECO:0000256" key="1">
    <source>
        <dbReference type="ARBA" id="ARBA00022553"/>
    </source>
</evidence>